<evidence type="ECO:0000256" key="1">
    <source>
        <dbReference type="SAM" id="MobiDB-lite"/>
    </source>
</evidence>
<keyword evidence="3" id="KW-1185">Reference proteome</keyword>
<organism evidence="2 3">
    <name type="scientific">Streptomyces muensis</name>
    <dbReference type="NCBI Taxonomy" id="1077944"/>
    <lineage>
        <taxon>Bacteria</taxon>
        <taxon>Bacillati</taxon>
        <taxon>Actinomycetota</taxon>
        <taxon>Actinomycetes</taxon>
        <taxon>Kitasatosporales</taxon>
        <taxon>Streptomycetaceae</taxon>
        <taxon>Streptomyces</taxon>
    </lineage>
</organism>
<dbReference type="Proteomes" id="UP001139384">
    <property type="component" value="Unassembled WGS sequence"/>
</dbReference>
<dbReference type="AlphaFoldDB" id="A0A9X1PSA4"/>
<sequence>MRLSTVRIADDRMTSAARQEADELVLLPYADVGALLATGDDWHERAASADGERLPLAESSLAPLVPHPNKIVCLGLNYATHIKEMSNPEAPGGSSSGVTSAGPTGVVA</sequence>
<keyword evidence="2" id="KW-0378">Hydrolase</keyword>
<proteinExistence type="predicted"/>
<gene>
    <name evidence="2" type="ORF">L0P92_00615</name>
</gene>
<feature type="non-terminal residue" evidence="2">
    <location>
        <position position="108"/>
    </location>
</feature>
<dbReference type="SUPFAM" id="SSF56529">
    <property type="entry name" value="FAH"/>
    <property type="match status" value="1"/>
</dbReference>
<feature type="region of interest" description="Disordered" evidence="1">
    <location>
        <begin position="84"/>
        <end position="108"/>
    </location>
</feature>
<comment type="caution">
    <text evidence="2">The sequence shown here is derived from an EMBL/GenBank/DDBJ whole genome shotgun (WGS) entry which is preliminary data.</text>
</comment>
<evidence type="ECO:0000313" key="2">
    <source>
        <dbReference type="EMBL" id="MCF1592081.1"/>
    </source>
</evidence>
<evidence type="ECO:0000313" key="3">
    <source>
        <dbReference type="Proteomes" id="UP001139384"/>
    </source>
</evidence>
<reference evidence="2" key="1">
    <citation type="submission" date="2022-01" db="EMBL/GenBank/DDBJ databases">
        <title>Draft Genome Sequences of Seven Type Strains of the Genus Streptomyces.</title>
        <authorList>
            <person name="Aziz S."/>
            <person name="Coretto E."/>
            <person name="Chronakova A."/>
            <person name="Sproer C."/>
            <person name="Huber K."/>
            <person name="Nouioui I."/>
            <person name="Gross H."/>
        </authorList>
    </citation>
    <scope>NUCLEOTIDE SEQUENCE</scope>
    <source>
        <strain evidence="2">DSM 103493</strain>
    </source>
</reference>
<protein>
    <submittedName>
        <fullName evidence="2">FAA hydrolase family protein</fullName>
    </submittedName>
</protein>
<name>A0A9X1PSA4_STRM4</name>
<dbReference type="Gene3D" id="3.90.850.10">
    <property type="entry name" value="Fumarylacetoacetase-like, C-terminal domain"/>
    <property type="match status" value="1"/>
</dbReference>
<dbReference type="EMBL" id="JAKEIP010000002">
    <property type="protein sequence ID" value="MCF1592081.1"/>
    <property type="molecule type" value="Genomic_DNA"/>
</dbReference>
<dbReference type="GO" id="GO:0016787">
    <property type="term" value="F:hydrolase activity"/>
    <property type="evidence" value="ECO:0007669"/>
    <property type="project" value="UniProtKB-KW"/>
</dbReference>
<accession>A0A9X1PSA4</accession>
<dbReference type="InterPro" id="IPR036663">
    <property type="entry name" value="Fumarylacetoacetase_C_sf"/>
</dbReference>